<name>A0A9D0Z7A0_9FIRM</name>
<keyword evidence="2 3" id="KW-0378">Hydrolase</keyword>
<evidence type="ECO:0000259" key="4">
    <source>
        <dbReference type="PROSITE" id="PS51462"/>
    </source>
</evidence>
<dbReference type="Pfam" id="PF00293">
    <property type="entry name" value="NUDIX"/>
    <property type="match status" value="1"/>
</dbReference>
<dbReference type="AlphaFoldDB" id="A0A9D0Z7A0"/>
<dbReference type="InterPro" id="IPR020084">
    <property type="entry name" value="NUDIX_hydrolase_CS"/>
</dbReference>
<dbReference type="SUPFAM" id="SSF55811">
    <property type="entry name" value="Nudix"/>
    <property type="match status" value="1"/>
</dbReference>
<dbReference type="Proteomes" id="UP000886874">
    <property type="component" value="Unassembled WGS sequence"/>
</dbReference>
<dbReference type="CDD" id="cd04677">
    <property type="entry name" value="NUDIX_Hydrolase"/>
    <property type="match status" value="1"/>
</dbReference>
<dbReference type="InterPro" id="IPR015797">
    <property type="entry name" value="NUDIX_hydrolase-like_dom_sf"/>
</dbReference>
<dbReference type="InterPro" id="IPR020476">
    <property type="entry name" value="Nudix_hydrolase"/>
</dbReference>
<dbReference type="GO" id="GO:0016787">
    <property type="term" value="F:hydrolase activity"/>
    <property type="evidence" value="ECO:0007669"/>
    <property type="project" value="UniProtKB-KW"/>
</dbReference>
<dbReference type="EMBL" id="DVFN01000044">
    <property type="protein sequence ID" value="HIQ69255.1"/>
    <property type="molecule type" value="Genomic_DNA"/>
</dbReference>
<dbReference type="Gene3D" id="3.90.79.10">
    <property type="entry name" value="Nucleoside Triphosphate Pyrophosphohydrolase"/>
    <property type="match status" value="1"/>
</dbReference>
<gene>
    <name evidence="5" type="ORF">IAA67_02845</name>
</gene>
<protein>
    <submittedName>
        <fullName evidence="5">NUDIX hydrolase</fullName>
    </submittedName>
</protein>
<feature type="domain" description="Nudix hydrolase" evidence="4">
    <location>
        <begin position="17"/>
        <end position="149"/>
    </location>
</feature>
<proteinExistence type="inferred from homology"/>
<sequence>MSNYIMDLRKLVGHRPLLQVGASVIVEDAEGRILLQLRSDNRCWGYAGGSVELDEVVEDAAKRELLEETGLTAHRLEFFGVFSGPDTHYVYPNGDEVSNIDLVFLCRDYSGTLTAQPGEVEELRFFAPDDLPAPLSPPVERIIRKWAAQKQAFRLSGAGSDR</sequence>
<comment type="cofactor">
    <cofactor evidence="1">
        <name>Mg(2+)</name>
        <dbReference type="ChEBI" id="CHEBI:18420"/>
    </cofactor>
</comment>
<reference evidence="5" key="1">
    <citation type="submission" date="2020-10" db="EMBL/GenBank/DDBJ databases">
        <authorList>
            <person name="Gilroy R."/>
        </authorList>
    </citation>
    <scope>NUCLEOTIDE SEQUENCE</scope>
    <source>
        <strain evidence="5">ChiSjej2B20-13462</strain>
    </source>
</reference>
<accession>A0A9D0Z7A0</accession>
<reference evidence="5" key="2">
    <citation type="journal article" date="2021" name="PeerJ">
        <title>Extensive microbial diversity within the chicken gut microbiome revealed by metagenomics and culture.</title>
        <authorList>
            <person name="Gilroy R."/>
            <person name="Ravi A."/>
            <person name="Getino M."/>
            <person name="Pursley I."/>
            <person name="Horton D.L."/>
            <person name="Alikhan N.F."/>
            <person name="Baker D."/>
            <person name="Gharbi K."/>
            <person name="Hall N."/>
            <person name="Watson M."/>
            <person name="Adriaenssens E.M."/>
            <person name="Foster-Nyarko E."/>
            <person name="Jarju S."/>
            <person name="Secka A."/>
            <person name="Antonio M."/>
            <person name="Oren A."/>
            <person name="Chaudhuri R.R."/>
            <person name="La Ragione R."/>
            <person name="Hildebrand F."/>
            <person name="Pallen M.J."/>
        </authorList>
    </citation>
    <scope>NUCLEOTIDE SEQUENCE</scope>
    <source>
        <strain evidence="5">ChiSjej2B20-13462</strain>
    </source>
</reference>
<dbReference type="PRINTS" id="PR00502">
    <property type="entry name" value="NUDIXFAMILY"/>
</dbReference>
<dbReference type="PROSITE" id="PS00893">
    <property type="entry name" value="NUDIX_BOX"/>
    <property type="match status" value="1"/>
</dbReference>
<evidence type="ECO:0000313" key="6">
    <source>
        <dbReference type="Proteomes" id="UP000886874"/>
    </source>
</evidence>
<evidence type="ECO:0000256" key="2">
    <source>
        <dbReference type="ARBA" id="ARBA00022801"/>
    </source>
</evidence>
<dbReference type="InterPro" id="IPR000086">
    <property type="entry name" value="NUDIX_hydrolase_dom"/>
</dbReference>
<comment type="caution">
    <text evidence="5">The sequence shown here is derived from an EMBL/GenBank/DDBJ whole genome shotgun (WGS) entry which is preliminary data.</text>
</comment>
<dbReference type="PROSITE" id="PS51462">
    <property type="entry name" value="NUDIX"/>
    <property type="match status" value="1"/>
</dbReference>
<evidence type="ECO:0000256" key="3">
    <source>
        <dbReference type="RuleBase" id="RU003476"/>
    </source>
</evidence>
<dbReference type="PANTHER" id="PTHR43046:SF2">
    <property type="entry name" value="8-OXO-DGTP DIPHOSPHATASE-RELATED"/>
    <property type="match status" value="1"/>
</dbReference>
<evidence type="ECO:0000313" key="5">
    <source>
        <dbReference type="EMBL" id="HIQ69255.1"/>
    </source>
</evidence>
<comment type="similarity">
    <text evidence="3">Belongs to the Nudix hydrolase family.</text>
</comment>
<dbReference type="PANTHER" id="PTHR43046">
    <property type="entry name" value="GDP-MANNOSE MANNOSYL HYDROLASE"/>
    <property type="match status" value="1"/>
</dbReference>
<evidence type="ECO:0000256" key="1">
    <source>
        <dbReference type="ARBA" id="ARBA00001946"/>
    </source>
</evidence>
<organism evidence="5 6">
    <name type="scientific">Candidatus Avoscillospira stercorigallinarum</name>
    <dbReference type="NCBI Taxonomy" id="2840708"/>
    <lineage>
        <taxon>Bacteria</taxon>
        <taxon>Bacillati</taxon>
        <taxon>Bacillota</taxon>
        <taxon>Clostridia</taxon>
        <taxon>Eubacteriales</taxon>
        <taxon>Oscillospiraceae</taxon>
        <taxon>Oscillospiraceae incertae sedis</taxon>
        <taxon>Candidatus Avoscillospira</taxon>
    </lineage>
</organism>